<evidence type="ECO:0000313" key="2">
    <source>
        <dbReference type="Proteomes" id="UP001207468"/>
    </source>
</evidence>
<organism evidence="1 2">
    <name type="scientific">Russula earlei</name>
    <dbReference type="NCBI Taxonomy" id="71964"/>
    <lineage>
        <taxon>Eukaryota</taxon>
        <taxon>Fungi</taxon>
        <taxon>Dikarya</taxon>
        <taxon>Basidiomycota</taxon>
        <taxon>Agaricomycotina</taxon>
        <taxon>Agaricomycetes</taxon>
        <taxon>Russulales</taxon>
        <taxon>Russulaceae</taxon>
        <taxon>Russula</taxon>
    </lineage>
</organism>
<reference evidence="1" key="1">
    <citation type="submission" date="2021-03" db="EMBL/GenBank/DDBJ databases">
        <title>Evolutionary priming and transition to the ectomycorrhizal habit in an iconic lineage of mushroom-forming fungi: is preadaptation a requirement?</title>
        <authorList>
            <consortium name="DOE Joint Genome Institute"/>
            <person name="Looney B.P."/>
            <person name="Miyauchi S."/>
            <person name="Morin E."/>
            <person name="Drula E."/>
            <person name="Courty P.E."/>
            <person name="Chicoki N."/>
            <person name="Fauchery L."/>
            <person name="Kohler A."/>
            <person name="Kuo A."/>
            <person name="LaButti K."/>
            <person name="Pangilinan J."/>
            <person name="Lipzen A."/>
            <person name="Riley R."/>
            <person name="Andreopoulos W."/>
            <person name="He G."/>
            <person name="Johnson J."/>
            <person name="Barry K.W."/>
            <person name="Grigoriev I.V."/>
            <person name="Nagy L."/>
            <person name="Hibbett D."/>
            <person name="Henrissat B."/>
            <person name="Matheny P.B."/>
            <person name="Labbe J."/>
            <person name="Martin A.F."/>
        </authorList>
    </citation>
    <scope>NUCLEOTIDE SEQUENCE</scope>
    <source>
        <strain evidence="1">BPL698</strain>
    </source>
</reference>
<proteinExistence type="predicted"/>
<dbReference type="Proteomes" id="UP001207468">
    <property type="component" value="Unassembled WGS sequence"/>
</dbReference>
<keyword evidence="2" id="KW-1185">Reference proteome</keyword>
<name>A0ACC0TVE4_9AGAM</name>
<evidence type="ECO:0000313" key="1">
    <source>
        <dbReference type="EMBL" id="KAI9449606.1"/>
    </source>
</evidence>
<gene>
    <name evidence="1" type="ORF">F5148DRAFT_1291368</name>
</gene>
<dbReference type="EMBL" id="JAGFNK010000484">
    <property type="protein sequence ID" value="KAI9449606.1"/>
    <property type="molecule type" value="Genomic_DNA"/>
</dbReference>
<protein>
    <submittedName>
        <fullName evidence="1">OmpA/MotB domain-containing protein</fullName>
    </submittedName>
</protein>
<accession>A0ACC0TVE4</accession>
<sequence length="680" mass="75625">MRKIFCHTTHKLLLLITVGSLYAFASRAQYVTDYKKNGDNFYRKGDYYSAALYYEKYLSGKVGKGNTYEPYTVLKKGASGTTKGSSTHEQIVYRIAESYRLLNDYAKAEEWYSKAITFDKASYPYTKYWYGVTLRANGKYAEAQNQQEDFLKGYKESDTYATSAKREIADLIFIQEQLKKKDVTLYTVKKLDTAINVQGANYAPSWNDNKLVFTSTRIDSSLLSDKKKNPHINNLYQVSTGMVERSGIPAAPEVEQGTASFTADGNTVYFTRWTKKEGKNLSAIYNSERKNGQWQEPVKLSNNINIDGYSSEQPFVTTDGKYLLFASDRPGGTGKFDIWYAPLTGGQAGTAVNMGNTINTAEDEEAPYYHQLSNTLVYASNGLVGMGGFDLFQSTGIVAGSFTAPKNLGYPVNSIKDDIYFLNKGNKQLLKDVYLSSDRASACCLELFSLDKQYKKFMTGIVIDCKTNQPLTGTDIHVIDSVSNKTILLSQVTGGDGKYLFETENSLHVLKITGNKADYTDASLYTAPPAASDADTLYNIVLCLVPVEKSTPVTETPAAEKAEQQLLTHFAFDKYVVETTSRPLLDSLVALLQREKSLGLEIGGYTDDKGTVEYNLKLSEERANACKEYLVKAGIDAARLKAKAYGKCCSVQPDTLANGQDNPDGRAQNRRVEFKILYLK</sequence>
<comment type="caution">
    <text evidence="1">The sequence shown here is derived from an EMBL/GenBank/DDBJ whole genome shotgun (WGS) entry which is preliminary data.</text>
</comment>